<sequence>MAGATWPVGTLMDRLTVESGRDLLGLARPQRFPVGTVLISQGDLRNHVLLLRSHDPARSACVKITAASRSGQQGLLGIRVSGDVVGELAALRGTPRMATVTTCTDTVVHTITQRDFLDFLNSRADGWETLCRMIADRLDWANRRRLDFAGYEVPIRLARVLLELAEQYGRAVAGGYELGVRLSQTELGALIGAREDTISSALRQLRAQGLVTTAYRAVTITDFERLQVLADEF</sequence>
<dbReference type="Pfam" id="PF13545">
    <property type="entry name" value="HTH_Crp_2"/>
    <property type="match status" value="1"/>
</dbReference>
<proteinExistence type="predicted"/>
<accession>A0ABX8RJ73</accession>
<protein>
    <submittedName>
        <fullName evidence="3">Crp/Fnr family transcriptional regulator</fullName>
    </submittedName>
</protein>
<feature type="domain" description="HTH crp-type" evidence="2">
    <location>
        <begin position="151"/>
        <end position="224"/>
    </location>
</feature>
<dbReference type="InterPro" id="IPR050397">
    <property type="entry name" value="Env_Response_Regulators"/>
</dbReference>
<evidence type="ECO:0000313" key="3">
    <source>
        <dbReference type="EMBL" id="QXN89677.1"/>
    </source>
</evidence>
<dbReference type="Proteomes" id="UP000694257">
    <property type="component" value="Chromosome"/>
</dbReference>
<dbReference type="PANTHER" id="PTHR24567:SF68">
    <property type="entry name" value="DNA-BINDING TRANSCRIPTIONAL DUAL REGULATOR CRP"/>
    <property type="match status" value="1"/>
</dbReference>
<feature type="domain" description="Cyclic nucleotide-binding" evidence="1">
    <location>
        <begin position="11"/>
        <end position="120"/>
    </location>
</feature>
<dbReference type="InterPro" id="IPR000595">
    <property type="entry name" value="cNMP-bd_dom"/>
</dbReference>
<evidence type="ECO:0000259" key="2">
    <source>
        <dbReference type="PROSITE" id="PS51063"/>
    </source>
</evidence>
<evidence type="ECO:0000313" key="4">
    <source>
        <dbReference type="Proteomes" id="UP000694257"/>
    </source>
</evidence>
<evidence type="ECO:0000259" key="1">
    <source>
        <dbReference type="PROSITE" id="PS50042"/>
    </source>
</evidence>
<dbReference type="InterPro" id="IPR012318">
    <property type="entry name" value="HTH_CRP"/>
</dbReference>
<keyword evidence="4" id="KW-1185">Reference proteome</keyword>
<dbReference type="CDD" id="cd00038">
    <property type="entry name" value="CAP_ED"/>
    <property type="match status" value="1"/>
</dbReference>
<reference evidence="3 4" key="1">
    <citation type="submission" date="2021-07" db="EMBL/GenBank/DDBJ databases">
        <title>Whole Genome Sequence of Nocardia Iowensis.</title>
        <authorList>
            <person name="Lamm A."/>
            <person name="Collins-Fairclough A.M."/>
            <person name="Bunk B."/>
            <person name="Sproer C."/>
        </authorList>
    </citation>
    <scope>NUCLEOTIDE SEQUENCE [LARGE SCALE GENOMIC DNA]</scope>
    <source>
        <strain evidence="3 4">NRRL 5646</strain>
    </source>
</reference>
<organism evidence="3 4">
    <name type="scientific">Nocardia iowensis</name>
    <dbReference type="NCBI Taxonomy" id="204891"/>
    <lineage>
        <taxon>Bacteria</taxon>
        <taxon>Bacillati</taxon>
        <taxon>Actinomycetota</taxon>
        <taxon>Actinomycetes</taxon>
        <taxon>Mycobacteriales</taxon>
        <taxon>Nocardiaceae</taxon>
        <taxon>Nocardia</taxon>
    </lineage>
</organism>
<dbReference type="EMBL" id="CP078145">
    <property type="protein sequence ID" value="QXN89677.1"/>
    <property type="molecule type" value="Genomic_DNA"/>
</dbReference>
<dbReference type="Pfam" id="PF00027">
    <property type="entry name" value="cNMP_binding"/>
    <property type="match status" value="1"/>
</dbReference>
<dbReference type="PANTHER" id="PTHR24567">
    <property type="entry name" value="CRP FAMILY TRANSCRIPTIONAL REGULATORY PROTEIN"/>
    <property type="match status" value="1"/>
</dbReference>
<dbReference type="SMART" id="SM00100">
    <property type="entry name" value="cNMP"/>
    <property type="match status" value="1"/>
</dbReference>
<name>A0ABX8RJ73_NOCIO</name>
<dbReference type="PROSITE" id="PS50042">
    <property type="entry name" value="CNMP_BINDING_3"/>
    <property type="match status" value="1"/>
</dbReference>
<dbReference type="RefSeq" id="WP_218470550.1">
    <property type="nucleotide sequence ID" value="NZ_BAABJN010000006.1"/>
</dbReference>
<gene>
    <name evidence="3" type="ORF">KV110_29980</name>
</gene>
<dbReference type="PROSITE" id="PS51063">
    <property type="entry name" value="HTH_CRP_2"/>
    <property type="match status" value="1"/>
</dbReference>